<evidence type="ECO:0000256" key="9">
    <source>
        <dbReference type="ARBA" id="ARBA00047899"/>
    </source>
</evidence>
<evidence type="ECO:0000256" key="5">
    <source>
        <dbReference type="ARBA" id="ARBA00022777"/>
    </source>
</evidence>
<dbReference type="GO" id="GO:0030496">
    <property type="term" value="C:midbody"/>
    <property type="evidence" value="ECO:0007669"/>
    <property type="project" value="UniProtKB-SubCell"/>
</dbReference>
<evidence type="ECO:0000259" key="17">
    <source>
        <dbReference type="PROSITE" id="PS50011"/>
    </source>
</evidence>
<organism evidence="19 21">
    <name type="scientific">Bursaphelenchus xylophilus</name>
    <name type="common">Pinewood nematode worm</name>
    <name type="synonym">Aphelenchoides xylophilus</name>
    <dbReference type="NCBI Taxonomy" id="6326"/>
    <lineage>
        <taxon>Eukaryota</taxon>
        <taxon>Metazoa</taxon>
        <taxon>Ecdysozoa</taxon>
        <taxon>Nematoda</taxon>
        <taxon>Chromadorea</taxon>
        <taxon>Rhabditida</taxon>
        <taxon>Tylenchina</taxon>
        <taxon>Tylenchomorpha</taxon>
        <taxon>Aphelenchoidea</taxon>
        <taxon>Aphelenchoididae</taxon>
        <taxon>Bursaphelenchus</taxon>
    </lineage>
</organism>
<dbReference type="GO" id="GO:0032506">
    <property type="term" value="P:cytokinetic process"/>
    <property type="evidence" value="ECO:0007669"/>
    <property type="project" value="UniProtKB-ARBA"/>
</dbReference>
<accession>A0A1I7RXL2</accession>
<dbReference type="InterPro" id="IPR008271">
    <property type="entry name" value="Ser/Thr_kinase_AS"/>
</dbReference>
<protein>
    <recommendedName>
        <fullName evidence="16">Aurora kinase</fullName>
        <ecNumber evidence="16">2.7.11.1</ecNumber>
    </recommendedName>
</protein>
<reference evidence="21" key="1">
    <citation type="submission" date="2016-11" db="UniProtKB">
        <authorList>
            <consortium name="WormBaseParasite"/>
        </authorList>
    </citation>
    <scope>IDENTIFICATION</scope>
</reference>
<evidence type="ECO:0000256" key="1">
    <source>
        <dbReference type="ARBA" id="ARBA00004214"/>
    </source>
</evidence>
<dbReference type="Proteomes" id="UP000095284">
    <property type="component" value="Unplaced"/>
</dbReference>
<dbReference type="PROSITE" id="PS00107">
    <property type="entry name" value="PROTEIN_KINASE_ATP"/>
    <property type="match status" value="1"/>
</dbReference>
<dbReference type="GO" id="GO:0006325">
    <property type="term" value="P:chromatin organization"/>
    <property type="evidence" value="ECO:0007669"/>
    <property type="project" value="UniProtKB-KW"/>
</dbReference>
<dbReference type="GO" id="GO:0000070">
    <property type="term" value="P:mitotic sister chromatid segregation"/>
    <property type="evidence" value="ECO:0007669"/>
    <property type="project" value="UniProtKB-ARBA"/>
</dbReference>
<comment type="similarity">
    <text evidence="16">Belongs to the protein kinase superfamily. Ser/Thr protein kinase family. Aurora subfamily.</text>
</comment>
<dbReference type="InterPro" id="IPR017441">
    <property type="entry name" value="Protein_kinase_ATP_BS"/>
</dbReference>
<dbReference type="EC" id="2.7.11.1" evidence="16"/>
<evidence type="ECO:0000313" key="18">
    <source>
        <dbReference type="EMBL" id="CAD5233074.1"/>
    </source>
</evidence>
<dbReference type="SMART" id="SM00220">
    <property type="entry name" value="S_TKc"/>
    <property type="match status" value="1"/>
</dbReference>
<dbReference type="WBParaSite" id="BXY_0547900.1">
    <property type="protein sequence ID" value="BXY_0547900.1"/>
    <property type="gene ID" value="BXY_0547900"/>
</dbReference>
<evidence type="ECO:0000256" key="8">
    <source>
        <dbReference type="ARBA" id="ARBA00023254"/>
    </source>
</evidence>
<dbReference type="GO" id="GO:0030261">
    <property type="term" value="P:chromosome condensation"/>
    <property type="evidence" value="ECO:0007669"/>
    <property type="project" value="UniProtKB-ARBA"/>
</dbReference>
<feature type="active site" description="Proton acceptor" evidence="11">
    <location>
        <position position="143"/>
    </location>
</feature>
<dbReference type="InterPro" id="IPR000719">
    <property type="entry name" value="Prot_kinase_dom"/>
</dbReference>
<evidence type="ECO:0000256" key="16">
    <source>
        <dbReference type="RuleBase" id="RU367134"/>
    </source>
</evidence>
<keyword evidence="7" id="KW-0156">Chromatin regulator</keyword>
<keyword evidence="8" id="KW-0469">Meiosis</keyword>
<dbReference type="PROSITE" id="PS00108">
    <property type="entry name" value="PROTEIN_KINASE_ST"/>
    <property type="match status" value="1"/>
</dbReference>
<keyword evidence="3 16" id="KW-0808">Transferase</keyword>
<dbReference type="OrthoDB" id="377346at2759"/>
<dbReference type="AlphaFoldDB" id="A0A1I7RXL2"/>
<dbReference type="SUPFAM" id="SSF56112">
    <property type="entry name" value="Protein kinase-like (PK-like)"/>
    <property type="match status" value="1"/>
</dbReference>
<comment type="catalytic activity">
    <reaction evidence="10 16">
        <text>L-seryl-[protein] + ATP = O-phospho-L-seryl-[protein] + ADP + H(+)</text>
        <dbReference type="Rhea" id="RHEA:17989"/>
        <dbReference type="Rhea" id="RHEA-COMP:9863"/>
        <dbReference type="Rhea" id="RHEA-COMP:11604"/>
        <dbReference type="ChEBI" id="CHEBI:15378"/>
        <dbReference type="ChEBI" id="CHEBI:29999"/>
        <dbReference type="ChEBI" id="CHEBI:30616"/>
        <dbReference type="ChEBI" id="CHEBI:83421"/>
        <dbReference type="ChEBI" id="CHEBI:456216"/>
        <dbReference type="EC" id="2.7.11.1"/>
    </reaction>
</comment>
<gene>
    <name evidence="18" type="ORF">BXYJ_LOCUS13165</name>
</gene>
<evidence type="ECO:0000313" key="19">
    <source>
        <dbReference type="Proteomes" id="UP000095284"/>
    </source>
</evidence>
<feature type="binding site" evidence="12">
    <location>
        <begin position="98"/>
        <end position="100"/>
    </location>
    <ligand>
        <name>ATP</name>
        <dbReference type="ChEBI" id="CHEBI:30616"/>
    </ligand>
</feature>
<dbReference type="Gene3D" id="3.30.200.20">
    <property type="entry name" value="Phosphorylase Kinase, domain 1"/>
    <property type="match status" value="1"/>
</dbReference>
<dbReference type="FunFam" id="1.10.510.10:FF:000235">
    <property type="entry name" value="Serine/threonine-protein kinase ark1"/>
    <property type="match status" value="1"/>
</dbReference>
<evidence type="ECO:0000256" key="12">
    <source>
        <dbReference type="PIRSR" id="PIRSR630616-2"/>
    </source>
</evidence>
<dbReference type="PIRSF" id="PIRSF000654">
    <property type="entry name" value="Integrin-linked_kinase"/>
    <property type="match status" value="1"/>
</dbReference>
<feature type="binding site" evidence="12">
    <location>
        <position position="30"/>
    </location>
    <ligand>
        <name>ATP</name>
        <dbReference type="ChEBI" id="CHEBI:30616"/>
    </ligand>
</feature>
<evidence type="ECO:0000256" key="13">
    <source>
        <dbReference type="PIRSR" id="PIRSR630616-3"/>
    </source>
</evidence>
<evidence type="ECO:0000313" key="20">
    <source>
        <dbReference type="Proteomes" id="UP000659654"/>
    </source>
</evidence>
<dbReference type="InterPro" id="IPR011009">
    <property type="entry name" value="Kinase-like_dom_sf"/>
</dbReference>
<dbReference type="EMBL" id="CAJFCV020000005">
    <property type="protein sequence ID" value="CAG9126550.1"/>
    <property type="molecule type" value="Genomic_DNA"/>
</dbReference>
<sequence>MPNSTGAPPSPNHNWKLTDFQVGRPLGKGKFGSVYLARDVYSHIPVALKILFKSQLTKHNVEHQLVREIEIQAHLRHPNILRLYNYFSDEKRVFLILEYALHGELYKELQKKGRLSERRTAKYIYQVSDALDYCHSKNVIHRDIKPENILIDEEGNLKIADFGWSVHSASNRKTLCGTLDYLPPEMVCSNPHDKRVDYWAVGVLCYELLCGKPAFESATDQDTYRLIRKGEYSFPATFSEPVRDLISRLLVVDPERRLTLRQVMEHEWVRSHYRPIKQEIV</sequence>
<feature type="binding site" evidence="12">
    <location>
        <begin position="147"/>
        <end position="148"/>
    </location>
    <ligand>
        <name>ATP</name>
        <dbReference type="ChEBI" id="CHEBI:30616"/>
    </ligand>
</feature>
<evidence type="ECO:0000256" key="3">
    <source>
        <dbReference type="ARBA" id="ARBA00022679"/>
    </source>
</evidence>
<dbReference type="CDD" id="cd14007">
    <property type="entry name" value="STKc_Aurora"/>
    <property type="match status" value="1"/>
</dbReference>
<feature type="domain" description="Protein kinase" evidence="17">
    <location>
        <begin position="20"/>
        <end position="269"/>
    </location>
</feature>
<dbReference type="Gene3D" id="1.10.510.10">
    <property type="entry name" value="Transferase(Phosphotransferase) domain 1"/>
    <property type="match status" value="1"/>
</dbReference>
<feature type="binding site" evidence="12 14">
    <location>
        <position position="49"/>
    </location>
    <ligand>
        <name>ATP</name>
        <dbReference type="ChEBI" id="CHEBI:30616"/>
    </ligand>
</feature>
<evidence type="ECO:0000256" key="2">
    <source>
        <dbReference type="ARBA" id="ARBA00022527"/>
    </source>
</evidence>
<feature type="cross-link" description="Glycyl lysine isopeptide (Lys-Gly) (interchain with G-Cter in SUMO2)" evidence="13">
    <location>
        <position position="145"/>
    </location>
</feature>
<comment type="subcellular location">
    <subcellularLocation>
        <location evidence="1">Midbody</location>
    </subcellularLocation>
</comment>
<keyword evidence="2 15" id="KW-0723">Serine/threonine-protein kinase</keyword>
<keyword evidence="4 12" id="KW-0547">Nucleotide-binding</keyword>
<feature type="binding site" evidence="12">
    <location>
        <position position="161"/>
    </location>
    <ligand>
        <name>ATP</name>
        <dbReference type="ChEBI" id="CHEBI:30616"/>
    </ligand>
</feature>
<dbReference type="GO" id="GO:0051321">
    <property type="term" value="P:meiotic cell cycle"/>
    <property type="evidence" value="ECO:0007669"/>
    <property type="project" value="UniProtKB-KW"/>
</dbReference>
<dbReference type="EMBL" id="CAJFDI010000005">
    <property type="protein sequence ID" value="CAD5233074.1"/>
    <property type="molecule type" value="Genomic_DNA"/>
</dbReference>
<evidence type="ECO:0000256" key="7">
    <source>
        <dbReference type="ARBA" id="ARBA00022853"/>
    </source>
</evidence>
<dbReference type="Pfam" id="PF00069">
    <property type="entry name" value="Pkinase"/>
    <property type="match status" value="1"/>
</dbReference>
<comment type="catalytic activity">
    <reaction evidence="9 16">
        <text>L-threonyl-[protein] + ATP = O-phospho-L-threonyl-[protein] + ADP + H(+)</text>
        <dbReference type="Rhea" id="RHEA:46608"/>
        <dbReference type="Rhea" id="RHEA-COMP:11060"/>
        <dbReference type="Rhea" id="RHEA-COMP:11605"/>
        <dbReference type="ChEBI" id="CHEBI:15378"/>
        <dbReference type="ChEBI" id="CHEBI:30013"/>
        <dbReference type="ChEBI" id="CHEBI:30616"/>
        <dbReference type="ChEBI" id="CHEBI:61977"/>
        <dbReference type="ChEBI" id="CHEBI:456216"/>
        <dbReference type="EC" id="2.7.11.1"/>
    </reaction>
</comment>
<evidence type="ECO:0000256" key="10">
    <source>
        <dbReference type="ARBA" id="ARBA00048679"/>
    </source>
</evidence>
<evidence type="ECO:0000256" key="6">
    <source>
        <dbReference type="ARBA" id="ARBA00022840"/>
    </source>
</evidence>
<reference evidence="18" key="2">
    <citation type="submission" date="2020-09" db="EMBL/GenBank/DDBJ databases">
        <authorList>
            <person name="Kikuchi T."/>
        </authorList>
    </citation>
    <scope>NUCLEOTIDE SEQUENCE</scope>
    <source>
        <strain evidence="18">Ka4C1</strain>
    </source>
</reference>
<dbReference type="FunFam" id="3.30.200.20:FF:000042">
    <property type="entry name" value="Aurora kinase A"/>
    <property type="match status" value="1"/>
</dbReference>
<keyword evidence="5 16" id="KW-0418">Kinase</keyword>
<evidence type="ECO:0000256" key="4">
    <source>
        <dbReference type="ARBA" id="ARBA00022741"/>
    </source>
</evidence>
<evidence type="ECO:0000256" key="11">
    <source>
        <dbReference type="PIRSR" id="PIRSR630616-1"/>
    </source>
</evidence>
<proteinExistence type="inferred from homology"/>
<dbReference type="PROSITE" id="PS50011">
    <property type="entry name" value="PROTEIN_KINASE_DOM"/>
    <property type="match status" value="1"/>
</dbReference>
<dbReference type="SMR" id="A0A1I7RXL2"/>
<dbReference type="Proteomes" id="UP000582659">
    <property type="component" value="Unassembled WGS sequence"/>
</dbReference>
<dbReference type="Proteomes" id="UP000659654">
    <property type="component" value="Unassembled WGS sequence"/>
</dbReference>
<evidence type="ECO:0000256" key="15">
    <source>
        <dbReference type="RuleBase" id="RU000304"/>
    </source>
</evidence>
<dbReference type="PANTHER" id="PTHR24350">
    <property type="entry name" value="SERINE/THREONINE-PROTEIN KINASE IAL-RELATED"/>
    <property type="match status" value="1"/>
</dbReference>
<evidence type="ECO:0000313" key="21">
    <source>
        <dbReference type="WBParaSite" id="BXY_0547900.1"/>
    </source>
</evidence>
<dbReference type="GO" id="GO:0004674">
    <property type="term" value="F:protein serine/threonine kinase activity"/>
    <property type="evidence" value="ECO:0007669"/>
    <property type="project" value="UniProtKB-KW"/>
</dbReference>
<dbReference type="GO" id="GO:0005524">
    <property type="term" value="F:ATP binding"/>
    <property type="evidence" value="ECO:0007669"/>
    <property type="project" value="UniProtKB-UniRule"/>
</dbReference>
<keyword evidence="20" id="KW-1185">Reference proteome</keyword>
<dbReference type="InterPro" id="IPR030616">
    <property type="entry name" value="Aur-like"/>
</dbReference>
<evidence type="ECO:0000256" key="14">
    <source>
        <dbReference type="PROSITE-ProRule" id="PRU10141"/>
    </source>
</evidence>
<keyword evidence="6 12" id="KW-0067">ATP-binding</keyword>
<dbReference type="eggNOG" id="KOG0580">
    <property type="taxonomic scope" value="Eukaryota"/>
</dbReference>
<name>A0A1I7RXL2_BURXY</name>